<feature type="compositionally biased region" description="Basic residues" evidence="4">
    <location>
        <begin position="157"/>
        <end position="168"/>
    </location>
</feature>
<dbReference type="Proteomes" id="UP000494206">
    <property type="component" value="Unassembled WGS sequence"/>
</dbReference>
<evidence type="ECO:0000313" key="7">
    <source>
        <dbReference type="EMBL" id="CAB3410985.1"/>
    </source>
</evidence>
<name>A0A8S1FEG0_9PELO</name>
<feature type="region of interest" description="Disordered" evidence="4">
    <location>
        <begin position="127"/>
        <end position="168"/>
    </location>
</feature>
<proteinExistence type="predicted"/>
<evidence type="ECO:0000259" key="6">
    <source>
        <dbReference type="SMART" id="SM01088"/>
    </source>
</evidence>
<sequence>MGGQVQKIDFERQQNESRSEQLRRDFFELFTFGISVSTIATLTAIIAVPMLYNYMQHVQSSLQNEVEFCKHRTDGLWDEFSRFEAVKGVSSRIKRGGGYAEGGAAGGGGGGGGGSCCSCGIGAAGPPGPPGKDGDDGKDGAPGNPESAGADAAAADHRHHHHQHQHQWRNFHTRATVSCGVVGKECCKDARTCPNTDTHTLDVDRAIFGVPSGPIECKDAVRRGFVSEEQIRGFCTQYVPSGNSLTVSSTSAIASILAFVVSMIMCL</sequence>
<reference evidence="7 8" key="1">
    <citation type="submission" date="2020-04" db="EMBL/GenBank/DDBJ databases">
        <authorList>
            <person name="Laetsch R D."/>
            <person name="Stevens L."/>
            <person name="Kumar S."/>
            <person name="Blaxter L. M."/>
        </authorList>
    </citation>
    <scope>NUCLEOTIDE SEQUENCE [LARGE SCALE GENOMIC DNA]</scope>
</reference>
<accession>A0A8S1FEG0</accession>
<dbReference type="EMBL" id="CADEPM010000012">
    <property type="protein sequence ID" value="CAB3410985.1"/>
    <property type="molecule type" value="Genomic_DNA"/>
</dbReference>
<keyword evidence="5" id="KW-0812">Transmembrane</keyword>
<evidence type="ECO:0000256" key="4">
    <source>
        <dbReference type="SAM" id="MobiDB-lite"/>
    </source>
</evidence>
<dbReference type="Pfam" id="PF01484">
    <property type="entry name" value="Col_cuticle_N"/>
    <property type="match status" value="1"/>
</dbReference>
<dbReference type="PANTHER" id="PTHR24637:SF315">
    <property type="entry name" value="CUTICLE COLLAGEN 40"/>
    <property type="match status" value="1"/>
</dbReference>
<dbReference type="Gene3D" id="1.20.5.320">
    <property type="entry name" value="6-Phosphogluconate Dehydrogenase, domain 3"/>
    <property type="match status" value="1"/>
</dbReference>
<dbReference type="SMART" id="SM01088">
    <property type="entry name" value="Col_cuticle_N"/>
    <property type="match status" value="1"/>
</dbReference>
<gene>
    <name evidence="7" type="ORF">CBOVIS_LOCUS12428</name>
</gene>
<keyword evidence="5" id="KW-0472">Membrane</keyword>
<evidence type="ECO:0000256" key="2">
    <source>
        <dbReference type="ARBA" id="ARBA00022737"/>
    </source>
</evidence>
<evidence type="ECO:0000256" key="1">
    <source>
        <dbReference type="ARBA" id="ARBA00011518"/>
    </source>
</evidence>
<dbReference type="PANTHER" id="PTHR24637">
    <property type="entry name" value="COLLAGEN"/>
    <property type="match status" value="1"/>
</dbReference>
<dbReference type="AlphaFoldDB" id="A0A8S1FEG0"/>
<keyword evidence="2" id="KW-0677">Repeat</keyword>
<keyword evidence="5" id="KW-1133">Transmembrane helix</keyword>
<evidence type="ECO:0000256" key="3">
    <source>
        <dbReference type="ARBA" id="ARBA00023157"/>
    </source>
</evidence>
<comment type="caution">
    <text evidence="7">The sequence shown here is derived from an EMBL/GenBank/DDBJ whole genome shotgun (WGS) entry which is preliminary data.</text>
</comment>
<evidence type="ECO:0000256" key="5">
    <source>
        <dbReference type="SAM" id="Phobius"/>
    </source>
</evidence>
<evidence type="ECO:0000313" key="8">
    <source>
        <dbReference type="Proteomes" id="UP000494206"/>
    </source>
</evidence>
<dbReference type="InterPro" id="IPR002486">
    <property type="entry name" value="Col_cuticle_N"/>
</dbReference>
<comment type="subunit">
    <text evidence="1">Collagen polypeptide chains are complexed within the cuticle by disulfide bonds and other types of covalent cross-links.</text>
</comment>
<feature type="transmembrane region" description="Helical" evidence="5">
    <location>
        <begin position="26"/>
        <end position="52"/>
    </location>
</feature>
<organism evidence="7 8">
    <name type="scientific">Caenorhabditis bovis</name>
    <dbReference type="NCBI Taxonomy" id="2654633"/>
    <lineage>
        <taxon>Eukaryota</taxon>
        <taxon>Metazoa</taxon>
        <taxon>Ecdysozoa</taxon>
        <taxon>Nematoda</taxon>
        <taxon>Chromadorea</taxon>
        <taxon>Rhabditida</taxon>
        <taxon>Rhabditina</taxon>
        <taxon>Rhabditomorpha</taxon>
        <taxon>Rhabditoidea</taxon>
        <taxon>Rhabditidae</taxon>
        <taxon>Peloderinae</taxon>
        <taxon>Caenorhabditis</taxon>
    </lineage>
</organism>
<keyword evidence="3" id="KW-1015">Disulfide bond</keyword>
<dbReference type="OrthoDB" id="5870983at2759"/>
<feature type="domain" description="Nematode cuticle collagen N-terminal" evidence="6">
    <location>
        <begin position="29"/>
        <end position="80"/>
    </location>
</feature>
<protein>
    <recommendedName>
        <fullName evidence="6">Nematode cuticle collagen N-terminal domain-containing protein</fullName>
    </recommendedName>
</protein>
<dbReference type="GO" id="GO:0042302">
    <property type="term" value="F:structural constituent of cuticle"/>
    <property type="evidence" value="ECO:0007669"/>
    <property type="project" value="InterPro"/>
</dbReference>
<keyword evidence="8" id="KW-1185">Reference proteome</keyword>